<sequence length="429" mass="46952">MSGLTMFQYMDLLFIFVDISKVFRMGPLEGIRVIDMSAVLAGPVATQTLGDYGADVIKIESPAGDVLRQVGPMRSAAMGPLYMNANYNKRSVCLDLKTEDGREVLLGLIRSADIFVTNSRPKAMMRLGLSYDTIQMVKPDIIYTALLGFDEGGRYSGRPAYDDLIQGAVGLPFLQAKASGNVPRYFPNAIADRAFGLAASNAILAALVHKGRTGEGQQIAIPMFETVANFVLGDHLGGLSFEPPLDAGGYHRLTSKARRPLRTKDGYICLLLYSDAQWGRFLEVTGKPAVLAADNRLSSFAGRQEHFDDLCKAVSEVTKTKTSSEWLELLETADIPVMPMHSLESLLDDPHLNDVGFFEIYDHPSEGRMRRTKVPGRWSRTQSNTHRPPPVLGEHTVEVLKETGLSEDTIYELLQSGIASAPASEPVPA</sequence>
<dbReference type="AlphaFoldDB" id="A0A5E8H793"/>
<evidence type="ECO:0000313" key="4">
    <source>
        <dbReference type="Proteomes" id="UP000004703"/>
    </source>
</evidence>
<dbReference type="InterPro" id="IPR044855">
    <property type="entry name" value="CoA-Trfase_III_dom3_sf"/>
</dbReference>
<dbReference type="PANTHER" id="PTHR48207:SF4">
    <property type="entry name" value="BLL6097 PROTEIN"/>
    <property type="match status" value="1"/>
</dbReference>
<accession>A0A5E8H793</accession>
<gene>
    <name evidence="3" type="ORF">SADFL11_5184</name>
</gene>
<feature type="region of interest" description="Disordered" evidence="2">
    <location>
        <begin position="368"/>
        <end position="392"/>
    </location>
</feature>
<evidence type="ECO:0000256" key="1">
    <source>
        <dbReference type="ARBA" id="ARBA00022679"/>
    </source>
</evidence>
<dbReference type="InterPro" id="IPR023606">
    <property type="entry name" value="CoA-Trfase_III_dom_1_sf"/>
</dbReference>
<dbReference type="Pfam" id="PF02515">
    <property type="entry name" value="CoA_transf_3"/>
    <property type="match status" value="1"/>
</dbReference>
<dbReference type="InterPro" id="IPR050483">
    <property type="entry name" value="CoA-transferase_III_domain"/>
</dbReference>
<protein>
    <submittedName>
        <fullName evidence="3">Putative acyl-CoA transferase/carnitine dehydratase</fullName>
    </submittedName>
</protein>
<keyword evidence="1 3" id="KW-0808">Transferase</keyword>
<dbReference type="Gene3D" id="3.30.1540.10">
    <property type="entry name" value="formyl-coa transferase, domain 3"/>
    <property type="match status" value="1"/>
</dbReference>
<dbReference type="EMBL" id="ACCU02000004">
    <property type="protein sequence ID" value="EEE47894.2"/>
    <property type="molecule type" value="Genomic_DNA"/>
</dbReference>
<organism evidence="3 4">
    <name type="scientific">Roseibium alexandrii (strain DSM 17067 / NCIMB 14079 / DFL-11)</name>
    <name type="common">Labrenzia alexandrii</name>
    <dbReference type="NCBI Taxonomy" id="244592"/>
    <lineage>
        <taxon>Bacteria</taxon>
        <taxon>Pseudomonadati</taxon>
        <taxon>Pseudomonadota</taxon>
        <taxon>Alphaproteobacteria</taxon>
        <taxon>Hyphomicrobiales</taxon>
        <taxon>Stappiaceae</taxon>
        <taxon>Roseibium</taxon>
    </lineage>
</organism>
<reference evidence="3 4" key="2">
    <citation type="submission" date="2013-04" db="EMBL/GenBank/DDBJ databases">
        <authorList>
            <person name="Fiebig A."/>
            <person name="Pradella S."/>
            <person name="Wagner-Doebler I."/>
        </authorList>
    </citation>
    <scope>NUCLEOTIDE SEQUENCE [LARGE SCALE GENOMIC DNA]</scope>
    <source>
        <strain evidence="4">DSM 17067 / NCIMB 14079 / DFL-11</strain>
    </source>
</reference>
<dbReference type="Gene3D" id="3.40.50.10540">
    <property type="entry name" value="Crotonobetainyl-coa:carnitine coa-transferase, domain 1"/>
    <property type="match status" value="1"/>
</dbReference>
<dbReference type="InterPro" id="IPR003673">
    <property type="entry name" value="CoA-Trfase_fam_III"/>
</dbReference>
<reference evidence="3 4" key="1">
    <citation type="submission" date="2008-01" db="EMBL/GenBank/DDBJ databases">
        <authorList>
            <person name="Wagner-Dobler I."/>
            <person name="Ferriera S."/>
            <person name="Johnson J."/>
            <person name="Kravitz S."/>
            <person name="Beeson K."/>
            <person name="Sutton G."/>
            <person name="Rogers Y.-H."/>
            <person name="Friedman R."/>
            <person name="Frazier M."/>
            <person name="Venter J.C."/>
        </authorList>
    </citation>
    <scope>NUCLEOTIDE SEQUENCE [LARGE SCALE GENOMIC DNA]</scope>
    <source>
        <strain evidence="4">DSM 17067 / NCIMB 14079 / DFL-11</strain>
    </source>
</reference>
<evidence type="ECO:0000313" key="3">
    <source>
        <dbReference type="EMBL" id="EEE47894.2"/>
    </source>
</evidence>
<dbReference type="Proteomes" id="UP000004703">
    <property type="component" value="Chromosome"/>
</dbReference>
<dbReference type="PANTHER" id="PTHR48207">
    <property type="entry name" value="SUCCINATE--HYDROXYMETHYLGLUTARATE COA-TRANSFERASE"/>
    <property type="match status" value="1"/>
</dbReference>
<dbReference type="GO" id="GO:0008410">
    <property type="term" value="F:CoA-transferase activity"/>
    <property type="evidence" value="ECO:0007669"/>
    <property type="project" value="TreeGrafter"/>
</dbReference>
<name>A0A5E8H793_ROSAD</name>
<dbReference type="SUPFAM" id="SSF89796">
    <property type="entry name" value="CoA-transferase family III (CaiB/BaiF)"/>
    <property type="match status" value="1"/>
</dbReference>
<comment type="caution">
    <text evidence="3">The sequence shown here is derived from an EMBL/GenBank/DDBJ whole genome shotgun (WGS) entry which is preliminary data.</text>
</comment>
<proteinExistence type="predicted"/>
<evidence type="ECO:0000256" key="2">
    <source>
        <dbReference type="SAM" id="MobiDB-lite"/>
    </source>
</evidence>